<keyword evidence="1" id="KW-0175">Coiled coil</keyword>
<dbReference type="Proteomes" id="UP000215902">
    <property type="component" value="Unassembled WGS sequence"/>
</dbReference>
<proteinExistence type="predicted"/>
<gene>
    <name evidence="3" type="ORF">BOX15_Mlig015549g1</name>
</gene>
<feature type="non-terminal residue" evidence="3">
    <location>
        <position position="1"/>
    </location>
</feature>
<sequence length="347" mass="36803">PTQASPTPPTDSSFGDVNVEDYDALDDEDNEKRLAARAVAMVIDSSRRGGVVTLCADVASLLRRQRGLELRLRRLTAENAELRVAAASAAVSRSRSSYSTSPSPSACSTAATAATTHSLTSLLTQATQTSDEAADVVDGSELRHAMRLNSALAVRLARATRQLAAAEAASAATESGQKLYQKPMMRRRRQSPMRCSADRLLNSNSKFDDSRKQQQQPPPLIILPDCPCLDCSSASVSVHAAAATVTTSVGRIRVGDVIVLRDGRSGRVRGFEHGDASSIALRLAPESRVALSLSAATSAEAAVDTTSESFLVDLVDISSVRHQTGENQAVSAADAKPSVEYFVTDYL</sequence>
<evidence type="ECO:0000256" key="1">
    <source>
        <dbReference type="SAM" id="Coils"/>
    </source>
</evidence>
<dbReference type="STRING" id="282301.A0A267EAQ3"/>
<comment type="caution">
    <text evidence="3">The sequence shown here is derived from an EMBL/GenBank/DDBJ whole genome shotgun (WGS) entry which is preliminary data.</text>
</comment>
<reference evidence="3 4" key="1">
    <citation type="submission" date="2017-06" db="EMBL/GenBank/DDBJ databases">
        <title>A platform for efficient transgenesis in Macrostomum lignano, a flatworm model organism for stem cell research.</title>
        <authorList>
            <person name="Berezikov E."/>
        </authorList>
    </citation>
    <scope>NUCLEOTIDE SEQUENCE [LARGE SCALE GENOMIC DNA]</scope>
    <source>
        <strain evidence="3">DV1</strain>
        <tissue evidence="3">Whole organism</tissue>
    </source>
</reference>
<accession>A0A267EAQ3</accession>
<evidence type="ECO:0000256" key="2">
    <source>
        <dbReference type="SAM" id="MobiDB-lite"/>
    </source>
</evidence>
<organism evidence="3 4">
    <name type="scientific">Macrostomum lignano</name>
    <dbReference type="NCBI Taxonomy" id="282301"/>
    <lineage>
        <taxon>Eukaryota</taxon>
        <taxon>Metazoa</taxon>
        <taxon>Spiralia</taxon>
        <taxon>Lophotrochozoa</taxon>
        <taxon>Platyhelminthes</taxon>
        <taxon>Rhabditophora</taxon>
        <taxon>Macrostomorpha</taxon>
        <taxon>Macrostomida</taxon>
        <taxon>Macrostomidae</taxon>
        <taxon>Macrostomum</taxon>
    </lineage>
</organism>
<protein>
    <submittedName>
        <fullName evidence="3">Uncharacterized protein</fullName>
    </submittedName>
</protein>
<keyword evidence="4" id="KW-1185">Reference proteome</keyword>
<feature type="coiled-coil region" evidence="1">
    <location>
        <begin position="58"/>
        <end position="85"/>
    </location>
</feature>
<dbReference type="AlphaFoldDB" id="A0A267EAQ3"/>
<dbReference type="EMBL" id="NIVC01002350">
    <property type="protein sequence ID" value="PAA58653.1"/>
    <property type="molecule type" value="Genomic_DNA"/>
</dbReference>
<evidence type="ECO:0000313" key="3">
    <source>
        <dbReference type="EMBL" id="PAA58653.1"/>
    </source>
</evidence>
<evidence type="ECO:0000313" key="4">
    <source>
        <dbReference type="Proteomes" id="UP000215902"/>
    </source>
</evidence>
<feature type="region of interest" description="Disordered" evidence="2">
    <location>
        <begin position="172"/>
        <end position="195"/>
    </location>
</feature>
<name>A0A267EAQ3_9PLAT</name>
<dbReference type="OrthoDB" id="2130750at2759"/>